<keyword evidence="2 3" id="KW-0732">Signal</keyword>
<feature type="signal peptide" evidence="3">
    <location>
        <begin position="1"/>
        <end position="22"/>
    </location>
</feature>
<evidence type="ECO:0000256" key="3">
    <source>
        <dbReference type="SAM" id="SignalP"/>
    </source>
</evidence>
<dbReference type="Pfam" id="PF00085">
    <property type="entry name" value="Thioredoxin"/>
    <property type="match status" value="1"/>
</dbReference>
<dbReference type="EMBL" id="HBIP01036115">
    <property type="protein sequence ID" value="CAE0506875.1"/>
    <property type="molecule type" value="Transcribed_RNA"/>
</dbReference>
<feature type="domain" description="Thioredoxin" evidence="4">
    <location>
        <begin position="32"/>
        <end position="133"/>
    </location>
</feature>
<evidence type="ECO:0000259" key="4">
    <source>
        <dbReference type="Pfam" id="PF00085"/>
    </source>
</evidence>
<evidence type="ECO:0000256" key="2">
    <source>
        <dbReference type="ARBA" id="ARBA00022729"/>
    </source>
</evidence>
<dbReference type="SUPFAM" id="SSF52833">
    <property type="entry name" value="Thioredoxin-like"/>
    <property type="match status" value="1"/>
</dbReference>
<gene>
    <name evidence="5" type="ORF">DTER00134_LOCUS21951</name>
</gene>
<feature type="chain" id="PRO_5031091553" description="Thioredoxin domain-containing protein" evidence="3">
    <location>
        <begin position="23"/>
        <end position="183"/>
    </location>
</feature>
<dbReference type="InterPro" id="IPR013766">
    <property type="entry name" value="Thioredoxin_domain"/>
</dbReference>
<evidence type="ECO:0000256" key="1">
    <source>
        <dbReference type="ARBA" id="ARBA00006347"/>
    </source>
</evidence>
<reference evidence="5" key="1">
    <citation type="submission" date="2021-01" db="EMBL/GenBank/DDBJ databases">
        <authorList>
            <person name="Corre E."/>
            <person name="Pelletier E."/>
            <person name="Niang G."/>
            <person name="Scheremetjew M."/>
            <person name="Finn R."/>
            <person name="Kale V."/>
            <person name="Holt S."/>
            <person name="Cochrane G."/>
            <person name="Meng A."/>
            <person name="Brown T."/>
            <person name="Cohen L."/>
        </authorList>
    </citation>
    <scope>NUCLEOTIDE SEQUENCE</scope>
    <source>
        <strain evidence="5">CCMP1320</strain>
    </source>
</reference>
<proteinExistence type="inferred from homology"/>
<dbReference type="PANTHER" id="PTHR45672">
    <property type="entry name" value="PROTEIN DISULFIDE-ISOMERASE C17H9.14C-RELATED"/>
    <property type="match status" value="1"/>
</dbReference>
<dbReference type="AlphaFoldDB" id="A0A7S3R9X3"/>
<dbReference type="GO" id="GO:0005783">
    <property type="term" value="C:endoplasmic reticulum"/>
    <property type="evidence" value="ECO:0007669"/>
    <property type="project" value="TreeGrafter"/>
</dbReference>
<evidence type="ECO:0000313" key="5">
    <source>
        <dbReference type="EMBL" id="CAE0506875.1"/>
    </source>
</evidence>
<organism evidence="5">
    <name type="scientific">Dunaliella tertiolecta</name>
    <name type="common">Green alga</name>
    <dbReference type="NCBI Taxonomy" id="3047"/>
    <lineage>
        <taxon>Eukaryota</taxon>
        <taxon>Viridiplantae</taxon>
        <taxon>Chlorophyta</taxon>
        <taxon>core chlorophytes</taxon>
        <taxon>Chlorophyceae</taxon>
        <taxon>CS clade</taxon>
        <taxon>Chlamydomonadales</taxon>
        <taxon>Dunaliellaceae</taxon>
        <taxon>Dunaliella</taxon>
    </lineage>
</organism>
<accession>A0A7S3R9X3</accession>
<comment type="similarity">
    <text evidence="1">Belongs to the protein disulfide isomerase family.</text>
</comment>
<dbReference type="PANTHER" id="PTHR45672:SF3">
    <property type="entry name" value="THIOREDOXIN DOMAIN-CONTAINING PROTEIN 5"/>
    <property type="match status" value="1"/>
</dbReference>
<dbReference type="Gene3D" id="3.40.30.10">
    <property type="entry name" value="Glutaredoxin"/>
    <property type="match status" value="1"/>
</dbReference>
<dbReference type="InterPro" id="IPR036249">
    <property type="entry name" value="Thioredoxin-like_sf"/>
</dbReference>
<dbReference type="InterPro" id="IPR051063">
    <property type="entry name" value="PDI"/>
</dbReference>
<sequence>MRCIAALCTLCALLLSPLSTLAVDPFETDDVTRLTGPTFQEAISDGRIHFIKFYLPRQGESQRLAPLWKDLAAHHHVAGDDRIAVSIVDCSDEENIDLCKNMSSFPLFKIFTKGTDQGTYKGALDLDTMRNYVLGAAHFYQPIKGNWFMEKIRAYFKFLRQAYSAKPHRPDHAHRRRTKHDEF</sequence>
<protein>
    <recommendedName>
        <fullName evidence="4">Thioredoxin domain-containing protein</fullName>
    </recommendedName>
</protein>
<name>A0A7S3R9X3_DUNTE</name>
<dbReference type="GO" id="GO:0003756">
    <property type="term" value="F:protein disulfide isomerase activity"/>
    <property type="evidence" value="ECO:0007669"/>
    <property type="project" value="TreeGrafter"/>
</dbReference>
<dbReference type="GO" id="GO:0006457">
    <property type="term" value="P:protein folding"/>
    <property type="evidence" value="ECO:0007669"/>
    <property type="project" value="TreeGrafter"/>
</dbReference>